<dbReference type="Pfam" id="PF00528">
    <property type="entry name" value="BPD_transp_1"/>
    <property type="match status" value="1"/>
</dbReference>
<gene>
    <name evidence="9" type="ORF">O9H85_03840</name>
</gene>
<dbReference type="CDD" id="cd06261">
    <property type="entry name" value="TM_PBP2"/>
    <property type="match status" value="1"/>
</dbReference>
<feature type="transmembrane region" description="Helical" evidence="7">
    <location>
        <begin position="119"/>
        <end position="143"/>
    </location>
</feature>
<comment type="caution">
    <text evidence="9">The sequence shown here is derived from an EMBL/GenBank/DDBJ whole genome shotgun (WGS) entry which is preliminary data.</text>
</comment>
<feature type="transmembrane region" description="Helical" evidence="7">
    <location>
        <begin position="23"/>
        <end position="44"/>
    </location>
</feature>
<keyword evidence="2 7" id="KW-0813">Transport</keyword>
<dbReference type="InterPro" id="IPR000515">
    <property type="entry name" value="MetI-like"/>
</dbReference>
<dbReference type="Gene3D" id="1.10.3720.10">
    <property type="entry name" value="MetI-like"/>
    <property type="match status" value="1"/>
</dbReference>
<accession>A0ABT4Q3X1</accession>
<evidence type="ECO:0000259" key="8">
    <source>
        <dbReference type="PROSITE" id="PS50928"/>
    </source>
</evidence>
<keyword evidence="10" id="KW-1185">Reference proteome</keyword>
<keyword evidence="3" id="KW-1003">Cell membrane</keyword>
<feature type="domain" description="ABC transmembrane type-1" evidence="8">
    <location>
        <begin position="84"/>
        <end position="273"/>
    </location>
</feature>
<evidence type="ECO:0000313" key="10">
    <source>
        <dbReference type="Proteomes" id="UP001527882"/>
    </source>
</evidence>
<comment type="similarity">
    <text evidence="7">Belongs to the binding-protein-dependent transport system permease family.</text>
</comment>
<evidence type="ECO:0000256" key="6">
    <source>
        <dbReference type="ARBA" id="ARBA00023136"/>
    </source>
</evidence>
<proteinExistence type="inferred from homology"/>
<keyword evidence="5 7" id="KW-1133">Transmembrane helix</keyword>
<dbReference type="InterPro" id="IPR035906">
    <property type="entry name" value="MetI-like_sf"/>
</dbReference>
<evidence type="ECO:0000256" key="5">
    <source>
        <dbReference type="ARBA" id="ARBA00022989"/>
    </source>
</evidence>
<dbReference type="RefSeq" id="WP_269879976.1">
    <property type="nucleotide sequence ID" value="NZ_JAQAGZ010000002.1"/>
</dbReference>
<keyword evidence="6 7" id="KW-0472">Membrane</keyword>
<evidence type="ECO:0000256" key="3">
    <source>
        <dbReference type="ARBA" id="ARBA00022475"/>
    </source>
</evidence>
<dbReference type="PANTHER" id="PTHR43744:SF12">
    <property type="entry name" value="ABC TRANSPORTER PERMEASE PROTEIN MG189-RELATED"/>
    <property type="match status" value="1"/>
</dbReference>
<dbReference type="EMBL" id="JAQAGZ010000002">
    <property type="protein sequence ID" value="MCZ8511579.1"/>
    <property type="molecule type" value="Genomic_DNA"/>
</dbReference>
<dbReference type="PANTHER" id="PTHR43744">
    <property type="entry name" value="ABC TRANSPORTER PERMEASE PROTEIN MG189-RELATED-RELATED"/>
    <property type="match status" value="1"/>
</dbReference>
<keyword evidence="4 7" id="KW-0812">Transmembrane</keyword>
<organism evidence="9 10">
    <name type="scientific">Paenibacillus gyeongsangnamensis</name>
    <dbReference type="NCBI Taxonomy" id="3388067"/>
    <lineage>
        <taxon>Bacteria</taxon>
        <taxon>Bacillati</taxon>
        <taxon>Bacillota</taxon>
        <taxon>Bacilli</taxon>
        <taxon>Bacillales</taxon>
        <taxon>Paenibacillaceae</taxon>
        <taxon>Paenibacillus</taxon>
    </lineage>
</organism>
<dbReference type="Proteomes" id="UP001527882">
    <property type="component" value="Unassembled WGS sequence"/>
</dbReference>
<feature type="transmembrane region" description="Helical" evidence="7">
    <location>
        <begin position="88"/>
        <end position="110"/>
    </location>
</feature>
<evidence type="ECO:0000256" key="1">
    <source>
        <dbReference type="ARBA" id="ARBA00004651"/>
    </source>
</evidence>
<comment type="subcellular location">
    <subcellularLocation>
        <location evidence="1 7">Cell membrane</location>
        <topology evidence="1 7">Multi-pass membrane protein</topology>
    </subcellularLocation>
</comment>
<feature type="transmembrane region" description="Helical" evidence="7">
    <location>
        <begin position="149"/>
        <end position="168"/>
    </location>
</feature>
<protein>
    <submittedName>
        <fullName evidence="9">Carbohydrate ABC transporter permease</fullName>
    </submittedName>
</protein>
<evidence type="ECO:0000313" key="9">
    <source>
        <dbReference type="EMBL" id="MCZ8511579.1"/>
    </source>
</evidence>
<feature type="transmembrane region" description="Helical" evidence="7">
    <location>
        <begin position="199"/>
        <end position="219"/>
    </location>
</feature>
<reference evidence="9 10" key="1">
    <citation type="submission" date="2022-12" db="EMBL/GenBank/DDBJ databases">
        <title>Draft genome sequence of Paenibacillus sp. dW9.</title>
        <authorList>
            <person name="Choi E.-W."/>
            <person name="Kim D.-U."/>
        </authorList>
    </citation>
    <scope>NUCLEOTIDE SEQUENCE [LARGE SCALE GENOMIC DNA]</scope>
    <source>
        <strain evidence="10">dW9</strain>
    </source>
</reference>
<feature type="transmembrane region" description="Helical" evidence="7">
    <location>
        <begin position="255"/>
        <end position="273"/>
    </location>
</feature>
<dbReference type="SUPFAM" id="SSF161098">
    <property type="entry name" value="MetI-like"/>
    <property type="match status" value="1"/>
</dbReference>
<evidence type="ECO:0000256" key="4">
    <source>
        <dbReference type="ARBA" id="ARBA00022692"/>
    </source>
</evidence>
<dbReference type="PROSITE" id="PS50928">
    <property type="entry name" value="ABC_TM1"/>
    <property type="match status" value="1"/>
</dbReference>
<evidence type="ECO:0000256" key="7">
    <source>
        <dbReference type="RuleBase" id="RU363032"/>
    </source>
</evidence>
<evidence type="ECO:0000256" key="2">
    <source>
        <dbReference type="ARBA" id="ARBA00022448"/>
    </source>
</evidence>
<sequence>MITTNMNQPTALSKKSGNTTLKACAYAFLVIVSIVVLFPFYWMLITAVKPIGEIFEYPPRLWPSEFIWGNFAKSMTVTHFSTYFKNSAIVTVCATVITVFINLLAGFAFAKYRFKGRDFLFMVVLSTLMIPIQLIMIPNFIIISKLGLLNSYTGLILPPCAEAFGLFLSRQFMEEIPDELIESGRIDGASEFAIFSKIVFPNVKPLLGVLVIFTVMWRWNDFQWPLIVLSDSKMYTVQLGLAMLNGVNYVNWNDLMSAAIISILPVLAVFFLFQKQFVQGIAFTGIKG</sequence>
<name>A0ABT4Q3X1_9BACL</name>